<feature type="domain" description="Maltokinase N-terminal cap" evidence="5">
    <location>
        <begin position="128"/>
        <end position="211"/>
    </location>
</feature>
<keyword evidence="4" id="KW-0067">ATP-binding</keyword>
<protein>
    <recommendedName>
        <fullName evidence="5">Maltokinase N-terminal cap domain-containing protein</fullName>
    </recommendedName>
</protein>
<keyword evidence="3" id="KW-0418">Kinase</keyword>
<dbReference type="Proteomes" id="UP000198967">
    <property type="component" value="Unassembled WGS sequence"/>
</dbReference>
<dbReference type="Pfam" id="PF18085">
    <property type="entry name" value="Mak_N_cap"/>
    <property type="match status" value="1"/>
</dbReference>
<evidence type="ECO:0000313" key="7">
    <source>
        <dbReference type="Proteomes" id="UP000198967"/>
    </source>
</evidence>
<dbReference type="RefSeq" id="WP_093078443.1">
    <property type="nucleotide sequence ID" value="NZ_FNBE01000003.1"/>
</dbReference>
<dbReference type="GO" id="GO:0016301">
    <property type="term" value="F:kinase activity"/>
    <property type="evidence" value="ECO:0007669"/>
    <property type="project" value="UniProtKB-KW"/>
</dbReference>
<keyword evidence="2" id="KW-0547">Nucleotide-binding</keyword>
<dbReference type="InterPro" id="IPR040999">
    <property type="entry name" value="Mak_N_cap"/>
</dbReference>
<proteinExistence type="predicted"/>
<dbReference type="AlphaFoldDB" id="A0A1G7ISE8"/>
<evidence type="ECO:0000256" key="4">
    <source>
        <dbReference type="ARBA" id="ARBA00022840"/>
    </source>
</evidence>
<name>A0A1G7ISE8_PSEOR</name>
<accession>A0A1G7ISE8</accession>
<evidence type="ECO:0000313" key="6">
    <source>
        <dbReference type="EMBL" id="SDF15650.1"/>
    </source>
</evidence>
<sequence>MPRAIRRHARIGGALRAAEAAAYSAIAELFDGTGEEIIGDRAVAARSLRSAAIELCAGCTLPIGVRRAVCGPGSALREQGVDTVAWRAPRRRGPSRRWQLWRLWQAAAVAIVHRTTLTPSKLDLLTAWMPTQDWYRGTDTPTLAKAGGFRLDDPAGEVGIELMIVTDTTGPTEDAYLVPLTYRGAPAEGTLIGTMEHGVLGTRYAYDATTDPVFHAQVAALLRGEAIPQAQSESDTGDRTVHVNPTSDATDVAGIEVVRHLLPHTGPEPRGTVTASWVDSGATRHRAIVLRTT</sequence>
<evidence type="ECO:0000256" key="1">
    <source>
        <dbReference type="ARBA" id="ARBA00022679"/>
    </source>
</evidence>
<dbReference type="OrthoDB" id="3787729at2"/>
<evidence type="ECO:0000256" key="2">
    <source>
        <dbReference type="ARBA" id="ARBA00022741"/>
    </source>
</evidence>
<keyword evidence="1" id="KW-0808">Transferase</keyword>
<dbReference type="EMBL" id="FNBE01000003">
    <property type="protein sequence ID" value="SDF15650.1"/>
    <property type="molecule type" value="Genomic_DNA"/>
</dbReference>
<evidence type="ECO:0000256" key="3">
    <source>
        <dbReference type="ARBA" id="ARBA00022777"/>
    </source>
</evidence>
<organism evidence="6 7">
    <name type="scientific">Pseudonocardia oroxyli</name>
    <dbReference type="NCBI Taxonomy" id="366584"/>
    <lineage>
        <taxon>Bacteria</taxon>
        <taxon>Bacillati</taxon>
        <taxon>Actinomycetota</taxon>
        <taxon>Actinomycetes</taxon>
        <taxon>Pseudonocardiales</taxon>
        <taxon>Pseudonocardiaceae</taxon>
        <taxon>Pseudonocardia</taxon>
    </lineage>
</organism>
<evidence type="ECO:0000259" key="5">
    <source>
        <dbReference type="Pfam" id="PF18085"/>
    </source>
</evidence>
<keyword evidence="7" id="KW-1185">Reference proteome</keyword>
<reference evidence="6 7" key="1">
    <citation type="submission" date="2016-10" db="EMBL/GenBank/DDBJ databases">
        <authorList>
            <person name="de Groot N.N."/>
        </authorList>
    </citation>
    <scope>NUCLEOTIDE SEQUENCE [LARGE SCALE GENOMIC DNA]</scope>
    <source>
        <strain evidence="6 7">CGMCC 4.3143</strain>
    </source>
</reference>
<dbReference type="STRING" id="366584.SAMN05216377_103392"/>
<dbReference type="GO" id="GO:0005524">
    <property type="term" value="F:ATP binding"/>
    <property type="evidence" value="ECO:0007669"/>
    <property type="project" value="UniProtKB-KW"/>
</dbReference>
<gene>
    <name evidence="6" type="ORF">SAMN05216377_103392</name>
</gene>